<feature type="coiled-coil region" evidence="1">
    <location>
        <begin position="3294"/>
        <end position="3321"/>
    </location>
</feature>
<dbReference type="PANTHER" id="PTHR23159:SF31">
    <property type="entry name" value="CENTROSOME-ASSOCIATED PROTEIN CEP250 ISOFORM X1"/>
    <property type="match status" value="1"/>
</dbReference>
<feature type="coiled-coil region" evidence="1">
    <location>
        <begin position="2437"/>
        <end position="2464"/>
    </location>
</feature>
<dbReference type="GeneID" id="94828130"/>
<feature type="region of interest" description="Disordered" evidence="2">
    <location>
        <begin position="623"/>
        <end position="645"/>
    </location>
</feature>
<feature type="coiled-coil region" evidence="1">
    <location>
        <begin position="2917"/>
        <end position="3142"/>
    </location>
</feature>
<evidence type="ECO:0000313" key="4">
    <source>
        <dbReference type="Proteomes" id="UP000179807"/>
    </source>
</evidence>
<dbReference type="PANTHER" id="PTHR23159">
    <property type="entry name" value="CENTROSOMAL PROTEIN 2"/>
    <property type="match status" value="1"/>
</dbReference>
<feature type="coiled-coil region" evidence="1">
    <location>
        <begin position="29"/>
        <end position="94"/>
    </location>
</feature>
<dbReference type="VEuPathDB" id="TrichDB:TRFO_06986"/>
<evidence type="ECO:0000256" key="1">
    <source>
        <dbReference type="SAM" id="Coils"/>
    </source>
</evidence>
<feature type="compositionally biased region" description="Basic and acidic residues" evidence="2">
    <location>
        <begin position="1198"/>
        <end position="1208"/>
    </location>
</feature>
<feature type="coiled-coil region" evidence="1">
    <location>
        <begin position="1254"/>
        <end position="1323"/>
    </location>
</feature>
<proteinExistence type="predicted"/>
<comment type="caution">
    <text evidence="3">The sequence shown here is derived from an EMBL/GenBank/DDBJ whole genome shotgun (WGS) entry which is preliminary data.</text>
</comment>
<feature type="region of interest" description="Disordered" evidence="2">
    <location>
        <begin position="954"/>
        <end position="979"/>
    </location>
</feature>
<feature type="coiled-coil region" evidence="1">
    <location>
        <begin position="2136"/>
        <end position="2177"/>
    </location>
</feature>
<feature type="coiled-coil region" evidence="1">
    <location>
        <begin position="3384"/>
        <end position="3433"/>
    </location>
</feature>
<feature type="coiled-coil region" evidence="1">
    <location>
        <begin position="4205"/>
        <end position="4232"/>
    </location>
</feature>
<feature type="compositionally biased region" description="Polar residues" evidence="2">
    <location>
        <begin position="629"/>
        <end position="645"/>
    </location>
</feature>
<feature type="coiled-coil region" evidence="1">
    <location>
        <begin position="3833"/>
        <end position="3860"/>
    </location>
</feature>
<feature type="coiled-coil region" evidence="1">
    <location>
        <begin position="1071"/>
        <end position="1175"/>
    </location>
</feature>
<keyword evidence="1" id="KW-0175">Coiled coil</keyword>
<feature type="compositionally biased region" description="Basic and acidic residues" evidence="2">
    <location>
        <begin position="955"/>
        <end position="972"/>
    </location>
</feature>
<feature type="compositionally biased region" description="Basic and acidic residues" evidence="2">
    <location>
        <begin position="1352"/>
        <end position="1363"/>
    </location>
</feature>
<feature type="coiled-coil region" evidence="1">
    <location>
        <begin position="2218"/>
        <end position="2252"/>
    </location>
</feature>
<feature type="coiled-coil region" evidence="1">
    <location>
        <begin position="3457"/>
        <end position="3570"/>
    </location>
</feature>
<feature type="coiled-coil region" evidence="1">
    <location>
        <begin position="2332"/>
        <end position="2401"/>
    </location>
</feature>
<evidence type="ECO:0000313" key="3">
    <source>
        <dbReference type="EMBL" id="OHT02587.1"/>
    </source>
</evidence>
<feature type="coiled-coil region" evidence="1">
    <location>
        <begin position="1541"/>
        <end position="1619"/>
    </location>
</feature>
<accession>A0A1J4JUB0</accession>
<sequence>MASQLKSPTDATKFKSPDDQFLYPEIPDSKRIHDNIHQLTTRISELQEEKNALEQKVYQEVMNAPADEKKDLLIKNLQNELENQKSSNVVFTSKMAHAIEKIEDLLNIQNEEQLDLYDRIIGIGSAEYGLQESLKLQLYDVLERESHDYDLVHDILLCMKDKLETATMAKKSISSAQDKVGKIHAIAFGTNSDSETLRNALKDSIEIHQNADSQIKMLRDRISDLQKEIQYLSEHRHVADDSDVSSNSSLLSTLSLMSPKNISTSDSIRYHKPKSSINTKNDEEIDPYALTRAIRQEVEAEFYERMNKLQTELSDAKAKAALASTSQISLDKKIEKLTKENEELTAKYKKLYALHNDKKIKIEDMTSKLNFMNSKIMKLTGKSGIDMHDESVGQVKKLQNELETTKVEINKANEKCKKLELIYQKLTTNLKASKEQVELLQKKLNDSVNENNKNKSIIETLKKEIQTLKKSNMDLKSQLNTTTDSLQKENEKLKNDNQIYMKNLEDCGNNGNKLKSQNSVLLNCLNDLRSQMNLQTIDFSAVDNSSLQQIINSDLTNKINQLNKTNEERENDFIKLNKMFGIIDTSNEKTEGKPMQNILEQIEVLQKEKEDLQQQMDKLKSEIGINPDVDQNNESKTNNSSPKSNRMSLIEEVMKFKNDNTIMKQALHELRKCVSNHKTDETQSNDDLNSEPRDFCNSLICEINQIVKEHDDIFQNLGTIFENPKDQHPNDVETIISCCNDMNESNTKLSNILSTLLKTTNLFDSEKSNLENKNFELIGEHLQQYFQELQSSQATMTTKFINQTKEFQKIINSITGTENQENDFADISDNHNNDDVISNASQNLIQKLNLIKQDKEKLNNELTEIKHAVGISIQDQQPLDKNMKSSDPTKLAEKNPLSIIESKMKEIENMKNCFFSICSILGLTPSQEIKHDSMIKTIEKIKRENIELTQQMNQMKDDLGIPKANDDKKTENKSQPNNNISLTVKSLSHENKEMKAQNDNICEILKIPKSSASNPSAINNRIQDILAENSSLKQLLSTLQQSILKLSGNANKHGDQSKAFENIEDFIQNEINDIHNKLLQEQSEKENYKNEIQDIHNKLLQEQNEKESCKNEIQDIHNKLLQEQNEKESCKNEIQDIHNKLLQEQNEKENYKNKIQDIHNKLLQEQNEKESYKNELCAMKKALGIEIENEMSSSSQPSDDKQSQREQSKLSSIESVIQAKSEHENMKTAMHQICDMLNLPTTCKDDPSHINSRIQELLTENNTVKEKMQNLQQSILKLSGKNKIDDDQSKTFENIEDFIQHELNELDHKLQEANNEKENMMKDLCEMKKALGIEIGDEDNGRLNPTQSISFDRNEGKPTKDSPKLNPIEAALLVKSENENLRILMHQICDILNIYKDNDSKVIGHEIINKIENIKNSENELNNMIETSSFGNNDEFTPSSTKRENSIQEKVQNIMKEINIERTQFENILHNLLQTTDLFEDVKTNFENKEYEKIGEHISKYIQGLQTHQKALQSNIEELMSVFVPDSSIPFEINSNSLDQKEALLESVQKLKSKAQGILNENEKYQNEHNELKEILSVQTESKDNEDLRDLIVKQISSLKDKEKEYHSIIEEKQNMTNLLFTNSNTKKNHFTENNEKPKDIGDVIQDLICENELYNKQTEQIKSALGITSENEKLDLVELICKMQEEKSLLENQINQIFDSQTDESDVDSKEILANISDNNIEYQATNKKAARSTASITDKICFLQNKINSLENEKIQNDEILKKIKATLGIEIEYENAKDIDEVLIAIEKVKAQNEKANSVLNQIKESLDLSDNSEEFSDIFNNSDLVNKIIKSIDENKNMRKHIDVINSELGISFTYDIGKSPKNSEFDPEQLNDMKNVIISLKEKEEKLAEKNNQLNVIYDSLHLREDSDITNDREVDFGKILDTISENEKKLKMHEDEFHSFVSRLNDSIQEYSASFNDTVEGSDDEMPRYSIRDRIIETFSSQASIISDLSNILSSHLNNSLPVKETVEIDSSNELTAKVKYLLDSTEVFQQENSELQQQNDVHKKEIEELNKTISLKDVELNKSNIKIHELQNECENNQKEINELNNQLKELQRDFMSFEERDVAIDDENEINAQHGDDSSIKEKPLTVKEKIKNSLNKLIQENTEYKDKINELDHIVLQLQEKNKKIKDELGKVFNLSLNNDQQLNENIPVIDSSQEEADGSAESPMFTFIQSMKQNIKERCDEIVELKEQLSKSSQIVKMLQKERKEIISAIYPELFDSNDKNKLSDQLHELKQQIEIENDFINSLLNDEIDTKELALPIQPSKIMLDRINKIKNDLKEKTHYYKLQKTELNELNSKYIEKSNENQKLIMERNEIFEILGLASHESIPLKNKVLELQKELQNIMIENEKLTFEQNEAQKVLGPNTEGAALASQIISAITKNTQENNKRSMEIESQISELNKQIEDLKKENETFHAEHDSIANIIHSTDGKSAIPLDFESSNSPLLNEILNKIHLVNDQGQKIECLCTQLNKANNTIKKLGKERSSIMESLYGTSSQLERTSSSPLFNQLDKISSRIDLQSIVMNKAMSDADLLEGESNLSPNKKRKVRFSERPHDIVSSAIVKLRNQLNDVLSQSLEKDIVIDQLQEEIFKLTGKYCEINLETLGSYIPNRSKSLEQDKILVKRQNKSSIPNHNNNLKQHSLLNFDGEIHDDDQTAVSQDNQNLKQKQQQQRIKIATKLEKIIIADIEDTDSENIVLTSKLGGLKAKINEVAELAQQISKLNFRIGQMVPKPHFDKLVYENQLLSEEIRLKDEKDKEIAHSLSNLNSDHQLPSISKPEEMIHAIQIIQDTLINSQKQNELLSKDMMEKDKMIEEFKQMQEKMNNLFDDDHNVLESLDEDHNSTRMNHLFTKIKAMKENNDNASEFEAKIYSLNQSLESVNEKLHQKEEECKSAQKEAKSLLNLMNEKEKQIQIQNEEIGNKSLLINQKEKEIQLIKQEAKQKDIEIGNERKELELKAKDIQQKAEDVENQTKEIAKKLKETQRKVKEIEQKEMKIENEKKEIQQKEKQIESRNKELIEKDKELNTERANITVQNSQLKVNNMEQLNQITQLKEKLESIFSQLPEQERNSIPSYIRKIKQKNKKLKEKMKRITITHLDFSVSSILDVFHNDLTNFDMNNAQYPLPENETGADWETLLKEHFLVREICDCNESIPLEVICQLPIALRVKKLYDKAKLMTNDSSSKEMAVEEMRKLLNSALFENEKITMEHQKLSSIINEMLDNGSEMSPLTDRVNTLQNEYNKIKQINFDMMNDNANLNMKIDKLNQELIDTKKLISAQGKVIVATKKEQHNIASLIGLNYIPLANDDDDDDDGDGDGENDIKETTLVKCLRRYKEGYDTLKTHINDKNEENEHQMNEMIHENQKLNEQLNDQAESQKNAIKAINDIMGIKEDESSIDSDTDKYKSIISNFIMLKQSHESTKQELQQAQKKIRSLSDEHNILLSSISDSNPNTSYNEEANFNGFLKSIESMKKENQELRQKYHELESILQVKPNENVFTKVKELQILQKEMNEYKQINEIARKLLQGDNDIEIPNTLLENTSLPNLLTLINSAKELQNFSTSKILDQSSNNYKENTLLSIKEKLVLLELDVEATKQKNEELNQALKIGEEENSQLKSKIAFLSQEKSEVAKLFNLDSTPETLNMPEVIRNRYILLKKSQSPSNNETEYDYQVDTNFNEKIRSDTSTNESTKYENLSDKDIRIIELERKIQSLLKERELNHDKLSFDSSGYNYTKFTNGTFENQRKKKISKAKNDNHHIDEVCDYEEEEEGIDNNHIKNDQKGKPIKFDDLLSENKQMKKELLQKAKEIKELQQNPTIDKIESVKSALLTLLKTNGNNEAIINEVENILNSIDKNSLQNNQDQLININNLNDFNNLLNEISMKVVPDFDMNSPAHEKISAVIRHLDNHIQLQKNDIENHDGNEEDRVKNLNSLDYILQQMKIVKTTDVFGSSNSKSSNSISDSIRRLKQISLELDSINLRKPRDGNQSNNSEVMSKVSKVIAMMMKALTETAKINSTFDVSIDSEESIKKVQQEFNKCCATIKRNFATTTAQQKHFKKREEDLESRIKRLEEIKLKYKEERNKDKHEIEKMRETCKKLMRKISKEQEGSASTIKFLFEFCPTIESSVSKESSFTEIIRVFVSEYGKKILTQAGTQFAHTLMNLSHANDKLNSRIDQLVQKVEELHYEILTNRQ</sequence>
<feature type="coiled-coil region" evidence="1">
    <location>
        <begin position="841"/>
        <end position="868"/>
    </location>
</feature>
<organism evidence="3 4">
    <name type="scientific">Tritrichomonas foetus</name>
    <dbReference type="NCBI Taxonomy" id="1144522"/>
    <lineage>
        <taxon>Eukaryota</taxon>
        <taxon>Metamonada</taxon>
        <taxon>Parabasalia</taxon>
        <taxon>Tritrichomonadida</taxon>
        <taxon>Tritrichomonadidae</taxon>
        <taxon>Tritrichomonas</taxon>
    </lineage>
</organism>
<feature type="compositionally biased region" description="Polar residues" evidence="2">
    <location>
        <begin position="1"/>
        <end position="10"/>
    </location>
</feature>
<feature type="region of interest" description="Disordered" evidence="2">
    <location>
        <begin position="1"/>
        <end position="20"/>
    </location>
</feature>
<feature type="coiled-coil region" evidence="1">
    <location>
        <begin position="4098"/>
        <end position="4153"/>
    </location>
</feature>
<feature type="coiled-coil region" evidence="1">
    <location>
        <begin position="299"/>
        <end position="354"/>
    </location>
</feature>
<feature type="coiled-coil region" evidence="1">
    <location>
        <begin position="2032"/>
        <end position="2108"/>
    </location>
</feature>
<dbReference type="EMBL" id="MLAK01000860">
    <property type="protein sequence ID" value="OHT02587.1"/>
    <property type="molecule type" value="Genomic_DNA"/>
</dbReference>
<feature type="coiled-coil region" evidence="1">
    <location>
        <begin position="388"/>
        <end position="510"/>
    </location>
</feature>
<gene>
    <name evidence="3" type="ORF">TRFO_06986</name>
</gene>
<reference evidence="3" key="1">
    <citation type="submission" date="2016-10" db="EMBL/GenBank/DDBJ databases">
        <authorList>
            <person name="Benchimol M."/>
            <person name="Almeida L.G."/>
            <person name="Vasconcelos A.T."/>
            <person name="Perreira-Neves A."/>
            <person name="Rosa I.A."/>
            <person name="Tasca T."/>
            <person name="Bogo M.R."/>
            <person name="de Souza W."/>
        </authorList>
    </citation>
    <scope>NUCLEOTIDE SEQUENCE [LARGE SCALE GENOMIC DNA]</scope>
    <source>
        <strain evidence="3">K</strain>
    </source>
</reference>
<feature type="coiled-coil region" evidence="1">
    <location>
        <begin position="1875"/>
        <end position="1905"/>
    </location>
</feature>
<feature type="region of interest" description="Disordered" evidence="2">
    <location>
        <begin position="1336"/>
        <end position="1364"/>
    </location>
</feature>
<name>A0A1J4JUB0_9EUKA</name>
<evidence type="ECO:0000256" key="2">
    <source>
        <dbReference type="SAM" id="MobiDB-lite"/>
    </source>
</evidence>
<keyword evidence="4" id="KW-1185">Reference proteome</keyword>
<feature type="region of interest" description="Disordered" evidence="2">
    <location>
        <begin position="1190"/>
        <end position="1214"/>
    </location>
</feature>
<dbReference type="Proteomes" id="UP000179807">
    <property type="component" value="Unassembled WGS sequence"/>
</dbReference>
<dbReference type="RefSeq" id="XP_068355723.1">
    <property type="nucleotide sequence ID" value="XM_068493426.1"/>
</dbReference>
<feature type="coiled-coil region" evidence="1">
    <location>
        <begin position="552"/>
        <end position="622"/>
    </location>
</feature>
<feature type="coiled-coil region" evidence="1">
    <location>
        <begin position="208"/>
        <end position="235"/>
    </location>
</feature>
<protein>
    <submittedName>
        <fullName evidence="3">Uncharacterized protein</fullName>
    </submittedName>
</protein>
<feature type="coiled-coil region" evidence="1">
    <location>
        <begin position="3630"/>
        <end position="3671"/>
    </location>
</feature>